<evidence type="ECO:0000256" key="2">
    <source>
        <dbReference type="SAM" id="Phobius"/>
    </source>
</evidence>
<dbReference type="AlphaFoldDB" id="A0A1G6HAE2"/>
<reference evidence="4" key="1">
    <citation type="submission" date="2016-09" db="EMBL/GenBank/DDBJ databases">
        <authorList>
            <person name="Varghese N."/>
            <person name="Submissions S."/>
        </authorList>
    </citation>
    <scope>NUCLEOTIDE SEQUENCE [LARGE SCALE GENOMIC DNA]</scope>
    <source>
        <strain evidence="4">ANC 3699</strain>
    </source>
</reference>
<feature type="transmembrane region" description="Helical" evidence="2">
    <location>
        <begin position="44"/>
        <end position="65"/>
    </location>
</feature>
<dbReference type="EMBL" id="FMYK01000002">
    <property type="protein sequence ID" value="SDB91242.1"/>
    <property type="molecule type" value="Genomic_DNA"/>
</dbReference>
<proteinExistence type="predicted"/>
<keyword evidence="2" id="KW-1133">Transmembrane helix</keyword>
<keyword evidence="4" id="KW-1185">Reference proteome</keyword>
<evidence type="ECO:0000313" key="3">
    <source>
        <dbReference type="EMBL" id="SDB91242.1"/>
    </source>
</evidence>
<evidence type="ECO:0000256" key="1">
    <source>
        <dbReference type="SAM" id="Coils"/>
    </source>
</evidence>
<sequence length="396" mass="46924">MRNVIFAYLILFLILVGAFIVLSFNVGFGYVFLQWHGWQLQTNLLLVLILFFILLIALYASWTVLKRIFRRNIQNHLQPKSFHKLHPYERLGILWLLKAEQYEQQQIISTYQASALLHPLIRAQMSLNQMDAETAKDWLKHSKNPLFELAELLKIDIALLEENHAEAFERIEFLSVQPLSTWLNPVKSAYQAQLQQKWLQLSLQYPWKMFDATYQPQFEQTQNILWLQALFQYKDRADAQAIDQLAQWIENQQEMIQSYPVEHKIVLLKLMVQFERFDAHSFIFAEQILAERFVPEVLYIWLDQVFEHAHLDIAVIAEKIESWSQQYPAQPSLAFAQWHIAQQQGDITQANHLLVQYPDDPYMAYLRVKNALSSDELQHDLKLMLQFSEQDFKFNL</sequence>
<feature type="coiled-coil region" evidence="1">
    <location>
        <begin position="150"/>
        <end position="177"/>
    </location>
</feature>
<keyword evidence="2" id="KW-0472">Membrane</keyword>
<keyword evidence="2" id="KW-0812">Transmembrane</keyword>
<name>A0A1G6HAE2_9GAMM</name>
<dbReference type="RefSeq" id="WP_092616188.1">
    <property type="nucleotide sequence ID" value="NZ_FMYK01000002.1"/>
</dbReference>
<protein>
    <submittedName>
        <fullName evidence="3">Uncharacterized conserved protein HemY, contains two TPR repeats</fullName>
    </submittedName>
</protein>
<accession>A0A1G6HAE2</accession>
<keyword evidence="1" id="KW-0175">Coiled coil</keyword>
<dbReference type="Proteomes" id="UP000242317">
    <property type="component" value="Unassembled WGS sequence"/>
</dbReference>
<dbReference type="OrthoDB" id="6711459at2"/>
<organism evidence="3 4">
    <name type="scientific">Acinetobacter marinus</name>
    <dbReference type="NCBI Taxonomy" id="281375"/>
    <lineage>
        <taxon>Bacteria</taxon>
        <taxon>Pseudomonadati</taxon>
        <taxon>Pseudomonadota</taxon>
        <taxon>Gammaproteobacteria</taxon>
        <taxon>Moraxellales</taxon>
        <taxon>Moraxellaceae</taxon>
        <taxon>Acinetobacter</taxon>
    </lineage>
</organism>
<feature type="transmembrane region" description="Helical" evidence="2">
    <location>
        <begin position="7"/>
        <end position="32"/>
    </location>
</feature>
<evidence type="ECO:0000313" key="4">
    <source>
        <dbReference type="Proteomes" id="UP000242317"/>
    </source>
</evidence>
<gene>
    <name evidence="3" type="ORF">SAMN05421749_10224</name>
</gene>